<organism evidence="4 5">
    <name type="scientific">Granulosicoccus antarcticus IMCC3135</name>
    <dbReference type="NCBI Taxonomy" id="1192854"/>
    <lineage>
        <taxon>Bacteria</taxon>
        <taxon>Pseudomonadati</taxon>
        <taxon>Pseudomonadota</taxon>
        <taxon>Gammaproteobacteria</taxon>
        <taxon>Chromatiales</taxon>
        <taxon>Granulosicoccaceae</taxon>
        <taxon>Granulosicoccus</taxon>
    </lineage>
</organism>
<evidence type="ECO:0000313" key="5">
    <source>
        <dbReference type="Proteomes" id="UP000250079"/>
    </source>
</evidence>
<gene>
    <name evidence="4" type="ORF">IMCC3135_16790</name>
</gene>
<evidence type="ECO:0000256" key="3">
    <source>
        <dbReference type="ARBA" id="ARBA00023002"/>
    </source>
</evidence>
<proteinExistence type="predicted"/>
<sequence>MWLGTAEYVAGVVNGGAMGYITPRSYPNEADFVDALRRCRRLTGGRPFGVNLYISARPEENVRLTRWIEILAQEGVQHVETAGYSPAKFLPSLKAANSIVVHKATSVRHAVAAAKAGVDVVVLLGAECGGHPGQADISSMILAARALDQVDIPVVVGGGIGSGAQLAAALTLGVDGVLIGSRMLVADEIWAHADYKDHILKLDETCSTTVLSALKNTYRCLANDTAAEVRALEASGVRDYETLGPLVGGQGQLPAYKTGDRTKGILSLGPAASWCDRREPAAAILTRLADDAEKALAAASARFVQHAVPA</sequence>
<dbReference type="InterPro" id="IPR013785">
    <property type="entry name" value="Aldolase_TIM"/>
</dbReference>
<dbReference type="GO" id="GO:0018580">
    <property type="term" value="F:nitronate monooxygenase activity"/>
    <property type="evidence" value="ECO:0007669"/>
    <property type="project" value="UniProtKB-EC"/>
</dbReference>
<dbReference type="KEGG" id="gai:IMCC3135_16790"/>
<keyword evidence="4" id="KW-0503">Monooxygenase</keyword>
<dbReference type="EC" id="1.13.12.16" evidence="4"/>
<keyword evidence="2" id="KW-0288">FMN</keyword>
<dbReference type="CDD" id="cd04730">
    <property type="entry name" value="NPD_like"/>
    <property type="match status" value="1"/>
</dbReference>
<keyword evidence="5" id="KW-1185">Reference proteome</keyword>
<keyword evidence="3 4" id="KW-0560">Oxidoreductase</keyword>
<name>A0A2Z2NX45_9GAMM</name>
<dbReference type="SUPFAM" id="SSF51412">
    <property type="entry name" value="Inosine monophosphate dehydrogenase (IMPDH)"/>
    <property type="match status" value="1"/>
</dbReference>
<reference evidence="4 5" key="1">
    <citation type="submission" date="2016-12" db="EMBL/GenBank/DDBJ databases">
        <authorList>
            <person name="Song W.-J."/>
            <person name="Kurnit D.M."/>
        </authorList>
    </citation>
    <scope>NUCLEOTIDE SEQUENCE [LARGE SCALE GENOMIC DNA]</scope>
    <source>
        <strain evidence="4 5">IMCC3135</strain>
    </source>
</reference>
<dbReference type="Proteomes" id="UP000250079">
    <property type="component" value="Chromosome"/>
</dbReference>
<dbReference type="Gene3D" id="3.20.20.70">
    <property type="entry name" value="Aldolase class I"/>
    <property type="match status" value="1"/>
</dbReference>
<evidence type="ECO:0000256" key="1">
    <source>
        <dbReference type="ARBA" id="ARBA00022630"/>
    </source>
</evidence>
<accession>A0A2Z2NX45</accession>
<keyword evidence="1" id="KW-0285">Flavoprotein</keyword>
<dbReference type="Pfam" id="PF03060">
    <property type="entry name" value="NMO"/>
    <property type="match status" value="1"/>
</dbReference>
<evidence type="ECO:0000313" key="4">
    <source>
        <dbReference type="EMBL" id="ASJ73440.1"/>
    </source>
</evidence>
<dbReference type="EMBL" id="CP018632">
    <property type="protein sequence ID" value="ASJ73440.1"/>
    <property type="molecule type" value="Genomic_DNA"/>
</dbReference>
<protein>
    <submittedName>
        <fullName evidence="4">Nitronate monooxygenase</fullName>
        <ecNumber evidence="4">1.13.12.16</ecNumber>
    </submittedName>
</protein>
<evidence type="ECO:0000256" key="2">
    <source>
        <dbReference type="ARBA" id="ARBA00022643"/>
    </source>
</evidence>
<dbReference type="PANTHER" id="PTHR32332">
    <property type="entry name" value="2-NITROPROPANE DIOXYGENASE"/>
    <property type="match status" value="1"/>
</dbReference>
<dbReference type="PANTHER" id="PTHR32332:SF20">
    <property type="entry name" value="2-NITROPROPANE DIOXYGENASE-LIKE PROTEIN"/>
    <property type="match status" value="1"/>
</dbReference>
<dbReference type="InterPro" id="IPR004136">
    <property type="entry name" value="NMO"/>
</dbReference>
<dbReference type="AlphaFoldDB" id="A0A2Z2NX45"/>